<organism evidence="1">
    <name type="scientific">hydrothermal vent metagenome</name>
    <dbReference type="NCBI Taxonomy" id="652676"/>
    <lineage>
        <taxon>unclassified sequences</taxon>
        <taxon>metagenomes</taxon>
        <taxon>ecological metagenomes</taxon>
    </lineage>
</organism>
<dbReference type="EMBL" id="UOFG01000105">
    <property type="protein sequence ID" value="VAW60023.1"/>
    <property type="molecule type" value="Genomic_DNA"/>
</dbReference>
<reference evidence="1" key="1">
    <citation type="submission" date="2018-06" db="EMBL/GenBank/DDBJ databases">
        <authorList>
            <person name="Zhirakovskaya E."/>
        </authorList>
    </citation>
    <scope>NUCLEOTIDE SEQUENCE</scope>
</reference>
<sequence length="1316" mass="145507">MGKSTELDKGFYKLTVKPRGNGRRDGKGIVTLTVSPKNANARLESIAQTTARFNEVNVGSNEHLRVYINDQPGITSGIYVRSLPIDLSESLPVTQKAGELLNIPVTVPDEGELSVRSENGSLLDFKLTRKNTYVFDALNFKNKRANVKAGEYIVELDNKADRPINYQLIFTKKRDLKSTPLPVLSAARLSGIPQLPVLNARQTQFFDLNRNQQKSFNVQVESPSLYRLETRGLLQTAGTIRTRVTTRLDRQSNNGVGRNFLIQQFLRQGDYQLSVNTQGQTKGHLGLMLSKTELIEGGRLIESIPARFTLQPGAGLVYGFNIKEQGLYNIQSYGLNGNALVRLEDAQGWPLLKPGIDGNINYRFEPGSYRLVVLPMALESRVISVFSKADQQPITRQGHGPFELVLNQRTSHQWIEPQESEFQKNESPKTDDWFFDLPADSEVSISLSKSMQGSLYRQAENSRITLVVDFSDKKSFRSELLKGRYLLKVSNKKKNSFFDYAVSTSTVEILPGETRSVYAPETVPISIGKTGLVEISSFGYQDVKAALYDSSGALIAANDDRAHDWNFDLLENLDRGKYTLKVQAVGASSGETAVSVFVPQTTPEPQISLPATVQFSDAQIHIYPFKVNAPGILTVAAESTGAAGVSLERKTAKGWMNVGNENGENPVFGVVVEGATKSQTVHYRLKAWSPERRQMPIKLQIKLVKTRTLSERQFTSGVSLDKTALLMHKVSAIKVKLERPGVFKLKRASSKLFWARQNQQQLQRARYEFSSGESSEIWLLSVDESREIAASRLNLQKGQQSLMVSYAPQMTEQMWLDAQSEANVLDLFVASSRVGIPGIYLKTANKKTAEKAANEPYLLAMGVGHQSAVVATSGASSNRAHLRLKLWNNHRQISQLPVTVTQFSFENRVKRSLQSGINDILIKAMQAVKSALPVGQKKINFTLPAGVAAAFLSEGMVEQIVWSDTQDTAHEVITQAGMLVFYNTQKKIAYPLSVGVQTLTDNQHVANTVTDKILLRRYFSAAGYFHFKVKLTQAEKASGVSLHGYGQKLNLVGVDKKGNISSGSQLTLYDDAQVSMRHKEGLHVLWLSRPYRAPSAENILLTGSENDHFSQAISRALNSPAEVLSFRLQTPGLFNLSTSGAVILRIGVPGIDESLSVYESAMRGSVFLPAGESYLEFESTHGQALNDTLYLQKAKLSPLNEGLGEEVSLYPGQARLYVFSLENSTSEKHEIGIGVKASIDIAECTLYSDSGEVLGRGVTQKHILENGRYYLAINLPVDTASMVRVQPALVGFDRPSDDPPEAVMLEYQKLISQKTQ</sequence>
<evidence type="ECO:0000313" key="1">
    <source>
        <dbReference type="EMBL" id="VAW60023.1"/>
    </source>
</evidence>
<name>A0A3B0X6L0_9ZZZZ</name>
<protein>
    <submittedName>
        <fullName evidence="1">Uncharacterized protein</fullName>
    </submittedName>
</protein>
<gene>
    <name evidence="1" type="ORF">MNBD_GAMMA11-1818</name>
</gene>
<accession>A0A3B0X6L0</accession>
<proteinExistence type="predicted"/>